<evidence type="ECO:0000256" key="1">
    <source>
        <dbReference type="ARBA" id="ARBA00004141"/>
    </source>
</evidence>
<proteinExistence type="inferred from homology"/>
<dbReference type="GO" id="GO:0015280">
    <property type="term" value="F:ligand-gated sodium channel activity"/>
    <property type="evidence" value="ECO:0007669"/>
    <property type="project" value="TreeGrafter"/>
</dbReference>
<feature type="transmembrane region" description="Helical" evidence="14">
    <location>
        <begin position="477"/>
        <end position="499"/>
    </location>
</feature>
<organism evidence="16 17">
    <name type="scientific">Nephila pilipes</name>
    <name type="common">Giant wood spider</name>
    <name type="synonym">Nephila maculata</name>
    <dbReference type="NCBI Taxonomy" id="299642"/>
    <lineage>
        <taxon>Eukaryota</taxon>
        <taxon>Metazoa</taxon>
        <taxon>Ecdysozoa</taxon>
        <taxon>Arthropoda</taxon>
        <taxon>Chelicerata</taxon>
        <taxon>Arachnida</taxon>
        <taxon>Araneae</taxon>
        <taxon>Araneomorphae</taxon>
        <taxon>Entelegynae</taxon>
        <taxon>Araneoidea</taxon>
        <taxon>Nephilidae</taxon>
        <taxon>Nephila</taxon>
    </lineage>
</organism>
<comment type="caution">
    <text evidence="16">The sequence shown here is derived from an EMBL/GenBank/DDBJ whole genome shotgun (WGS) entry which is preliminary data.</text>
</comment>
<dbReference type="Proteomes" id="UP000887013">
    <property type="component" value="Unassembled WGS sequence"/>
</dbReference>
<keyword evidence="17" id="KW-1185">Reference proteome</keyword>
<evidence type="ECO:0000256" key="6">
    <source>
        <dbReference type="ARBA" id="ARBA00022989"/>
    </source>
</evidence>
<keyword evidence="6 14" id="KW-1133">Transmembrane helix</keyword>
<dbReference type="Gene3D" id="2.60.470.10">
    <property type="entry name" value="Acid-sensing ion channels like domains"/>
    <property type="match status" value="1"/>
</dbReference>
<dbReference type="PANTHER" id="PTHR11690">
    <property type="entry name" value="AMILORIDE-SENSITIVE SODIUM CHANNEL-RELATED"/>
    <property type="match status" value="1"/>
</dbReference>
<comment type="subcellular location">
    <subcellularLocation>
        <location evidence="1">Membrane</location>
        <topology evidence="1">Multi-pass membrane protein</topology>
    </subcellularLocation>
</comment>
<keyword evidence="3 12" id="KW-0813">Transport</keyword>
<evidence type="ECO:0000256" key="11">
    <source>
        <dbReference type="ARBA" id="ARBA00023303"/>
    </source>
</evidence>
<dbReference type="Gene3D" id="1.10.287.770">
    <property type="entry name" value="YojJ-like"/>
    <property type="match status" value="1"/>
</dbReference>
<evidence type="ECO:0000256" key="12">
    <source>
        <dbReference type="RuleBase" id="RU000679"/>
    </source>
</evidence>
<evidence type="ECO:0000256" key="13">
    <source>
        <dbReference type="SAM" id="MobiDB-lite"/>
    </source>
</evidence>
<dbReference type="EMBL" id="BMAW01021530">
    <property type="protein sequence ID" value="GFT73310.1"/>
    <property type="molecule type" value="Genomic_DNA"/>
</dbReference>
<comment type="similarity">
    <text evidence="2 12">Belongs to the amiloride-sensitive sodium channel (TC 1.A.6) family.</text>
</comment>
<sequence>MKRVNYPRKNNTHIHAPDKSDGSNNKNNSKNEKLANKKLKAKFQNSSIYAVAQMAHSKNLFGKILWTLILTTALMGCCYYIYRFMDLYFTYPIKVTLEKEEPSSVNFPSVTFCNMNRMKIEFEHCLASLSNLQIPFECRPGFGPFFPPGLTLPERRNIFSCNSYLSGKEPKGVNSFTEFFDKYSKFSVQFRRKYGHQLRDFIQNCSFKGKPFKEWQFKMSLSFRYGNCFTFHPYSGIPTEEEFNIRSEGRNGGLELIMNVEPHQYLPISHTVGVKVIVHNSREDSIPEENGITVMPGYETDIQLQQNMIRRLPVPYKDGCVSYENSNDLSWKSQRACMQACVQEYNFAKCGCIENEFQDNLNPGGSRRQCNLKNSSDICCLDSVLNHLATHGTNCSCPLSCEATIFTTHTTMATWPSSASFFKGKSNVSNEDWISLRNYRASHAKVNIFFSTFEKTVYEQKPHFLQSEIFSHLGGELGLWLGLSIVAVFEFGEVLLFFANSVLFRS</sequence>
<evidence type="ECO:0000256" key="3">
    <source>
        <dbReference type="ARBA" id="ARBA00022448"/>
    </source>
</evidence>
<dbReference type="GO" id="GO:0005886">
    <property type="term" value="C:plasma membrane"/>
    <property type="evidence" value="ECO:0007669"/>
    <property type="project" value="TreeGrafter"/>
</dbReference>
<feature type="region of interest" description="Disordered" evidence="13">
    <location>
        <begin position="1"/>
        <end position="30"/>
    </location>
</feature>
<dbReference type="PRINTS" id="PR01078">
    <property type="entry name" value="AMINACHANNEL"/>
</dbReference>
<evidence type="ECO:0000256" key="10">
    <source>
        <dbReference type="ARBA" id="ARBA00023201"/>
    </source>
</evidence>
<keyword evidence="10 12" id="KW-0739">Sodium transport</keyword>
<evidence type="ECO:0000256" key="5">
    <source>
        <dbReference type="ARBA" id="ARBA00022692"/>
    </source>
</evidence>
<evidence type="ECO:0000313" key="15">
    <source>
        <dbReference type="EMBL" id="GFT38460.1"/>
    </source>
</evidence>
<dbReference type="Pfam" id="PF00858">
    <property type="entry name" value="ASC"/>
    <property type="match status" value="1"/>
</dbReference>
<protein>
    <submittedName>
        <fullName evidence="16">Acid-sensing ion channel 1C</fullName>
    </submittedName>
</protein>
<dbReference type="PANTHER" id="PTHR11690:SF248">
    <property type="entry name" value="PICKPOCKET 17, ISOFORM A"/>
    <property type="match status" value="1"/>
</dbReference>
<keyword evidence="9 14" id="KW-0472">Membrane</keyword>
<dbReference type="InterPro" id="IPR001873">
    <property type="entry name" value="ENaC"/>
</dbReference>
<keyword evidence="5 12" id="KW-0812">Transmembrane</keyword>
<evidence type="ECO:0000313" key="16">
    <source>
        <dbReference type="EMBL" id="GFT73310.1"/>
    </source>
</evidence>
<dbReference type="AlphaFoldDB" id="A0A8X6U1S9"/>
<gene>
    <name evidence="16" type="primary">asic1c</name>
    <name evidence="15" type="ORF">NPIL_270351</name>
    <name evidence="16" type="ORF">NPIL_418041</name>
</gene>
<feature type="transmembrane region" description="Helical" evidence="14">
    <location>
        <begin position="64"/>
        <end position="82"/>
    </location>
</feature>
<keyword evidence="11 12" id="KW-0407">Ion channel</keyword>
<keyword evidence="4 12" id="KW-0894">Sodium channel</keyword>
<dbReference type="OrthoDB" id="6421178at2759"/>
<keyword evidence="8 12" id="KW-0406">Ion transport</keyword>
<evidence type="ECO:0000256" key="9">
    <source>
        <dbReference type="ARBA" id="ARBA00023136"/>
    </source>
</evidence>
<accession>A0A8X6U1S9</accession>
<evidence type="ECO:0000256" key="8">
    <source>
        <dbReference type="ARBA" id="ARBA00023065"/>
    </source>
</evidence>
<reference evidence="16" key="1">
    <citation type="submission" date="2020-08" db="EMBL/GenBank/DDBJ databases">
        <title>Multicomponent nature underlies the extraordinary mechanical properties of spider dragline silk.</title>
        <authorList>
            <person name="Kono N."/>
            <person name="Nakamura H."/>
            <person name="Mori M."/>
            <person name="Yoshida Y."/>
            <person name="Ohtoshi R."/>
            <person name="Malay A.D."/>
            <person name="Moran D.A.P."/>
            <person name="Tomita M."/>
            <person name="Numata K."/>
            <person name="Arakawa K."/>
        </authorList>
    </citation>
    <scope>NUCLEOTIDE SEQUENCE</scope>
</reference>
<evidence type="ECO:0000256" key="4">
    <source>
        <dbReference type="ARBA" id="ARBA00022461"/>
    </source>
</evidence>
<keyword evidence="7" id="KW-0915">Sodium</keyword>
<feature type="compositionally biased region" description="Basic residues" evidence="13">
    <location>
        <begin position="1"/>
        <end position="12"/>
    </location>
</feature>
<evidence type="ECO:0000256" key="7">
    <source>
        <dbReference type="ARBA" id="ARBA00023053"/>
    </source>
</evidence>
<name>A0A8X6U1S9_NEPPI</name>
<evidence type="ECO:0000256" key="14">
    <source>
        <dbReference type="SAM" id="Phobius"/>
    </source>
</evidence>
<evidence type="ECO:0000256" key="2">
    <source>
        <dbReference type="ARBA" id="ARBA00007193"/>
    </source>
</evidence>
<evidence type="ECO:0000313" key="17">
    <source>
        <dbReference type="Proteomes" id="UP000887013"/>
    </source>
</evidence>
<dbReference type="EMBL" id="BMAW01014341">
    <property type="protein sequence ID" value="GFT38460.1"/>
    <property type="molecule type" value="Genomic_DNA"/>
</dbReference>